<proteinExistence type="predicted"/>
<dbReference type="Gene3D" id="1.20.1070.10">
    <property type="entry name" value="Rhodopsin 7-helix transmembrane proteins"/>
    <property type="match status" value="1"/>
</dbReference>
<keyword evidence="4 5" id="KW-0472">Membrane</keyword>
<dbReference type="EMBL" id="KN716250">
    <property type="protein sequence ID" value="KJH48949.1"/>
    <property type="molecule type" value="Genomic_DNA"/>
</dbReference>
<evidence type="ECO:0000256" key="1">
    <source>
        <dbReference type="ARBA" id="ARBA00004370"/>
    </source>
</evidence>
<gene>
    <name evidence="6" type="ORF">DICVIV_04919</name>
</gene>
<keyword evidence="3 5" id="KW-1133">Transmembrane helix</keyword>
<accession>A0A0D8XYW3</accession>
<sequence>MSDHSNFVMFPLAVIHTILPIFGITGNCIMVIATFKAKRMNSPCHILIALTCASDLVNELGQIPFVFHFFNDCKLSEMFDSSRLWLRRFRNAESSRFGYQHANSTSLLLSNNLLTTRQTNYRLMCGWLTASVINTVSHALTDDPDILMITSLRVNEFIDNEFMCKNSSEYFTSLKCFCLLYNQISYPILYDKNSH</sequence>
<dbReference type="GO" id="GO:0004930">
    <property type="term" value="F:G protein-coupled receptor activity"/>
    <property type="evidence" value="ECO:0007669"/>
    <property type="project" value="InterPro"/>
</dbReference>
<keyword evidence="7" id="KW-1185">Reference proteome</keyword>
<comment type="subcellular location">
    <subcellularLocation>
        <location evidence="1">Membrane</location>
    </subcellularLocation>
</comment>
<reference evidence="7" key="2">
    <citation type="journal article" date="2016" name="Sci. Rep.">
        <title>Dictyocaulus viviparus genome, variome and transcriptome elucidate lungworm biology and support future intervention.</title>
        <authorList>
            <person name="McNulty S.N."/>
            <person name="Strube C."/>
            <person name="Rosa B.A."/>
            <person name="Martin J.C."/>
            <person name="Tyagi R."/>
            <person name="Choi Y.J."/>
            <person name="Wang Q."/>
            <person name="Hallsworth Pepin K."/>
            <person name="Zhang X."/>
            <person name="Ozersky P."/>
            <person name="Wilson R.K."/>
            <person name="Sternberg P.W."/>
            <person name="Gasser R.B."/>
            <person name="Mitreva M."/>
        </authorList>
    </citation>
    <scope>NUCLEOTIDE SEQUENCE [LARGE SCALE GENOMIC DNA]</scope>
    <source>
        <strain evidence="7">HannoverDv2000</strain>
    </source>
</reference>
<dbReference type="OrthoDB" id="5820127at2759"/>
<dbReference type="AlphaFoldDB" id="A0A0D8XYW3"/>
<dbReference type="InterPro" id="IPR000276">
    <property type="entry name" value="GPCR_Rhodpsn"/>
</dbReference>
<dbReference type="Pfam" id="PF10320">
    <property type="entry name" value="7TM_GPCR_Srsx"/>
    <property type="match status" value="1"/>
</dbReference>
<dbReference type="SUPFAM" id="SSF81321">
    <property type="entry name" value="Family A G protein-coupled receptor-like"/>
    <property type="match status" value="1"/>
</dbReference>
<dbReference type="InterPro" id="IPR019424">
    <property type="entry name" value="7TM_GPCR_Srsx"/>
</dbReference>
<dbReference type="STRING" id="29172.A0A0D8XYW3"/>
<evidence type="ECO:0000256" key="3">
    <source>
        <dbReference type="ARBA" id="ARBA00022989"/>
    </source>
</evidence>
<reference evidence="6 7" key="1">
    <citation type="submission" date="2013-11" db="EMBL/GenBank/DDBJ databases">
        <title>Draft genome of the bovine lungworm Dictyocaulus viviparus.</title>
        <authorList>
            <person name="Mitreva M."/>
        </authorList>
    </citation>
    <scope>NUCLEOTIDE SEQUENCE [LARGE SCALE GENOMIC DNA]</scope>
    <source>
        <strain evidence="6 7">HannoverDv2000</strain>
    </source>
</reference>
<evidence type="ECO:0000256" key="5">
    <source>
        <dbReference type="SAM" id="Phobius"/>
    </source>
</evidence>
<organism evidence="6 7">
    <name type="scientific">Dictyocaulus viviparus</name>
    <name type="common">Bovine lungworm</name>
    <dbReference type="NCBI Taxonomy" id="29172"/>
    <lineage>
        <taxon>Eukaryota</taxon>
        <taxon>Metazoa</taxon>
        <taxon>Ecdysozoa</taxon>
        <taxon>Nematoda</taxon>
        <taxon>Chromadorea</taxon>
        <taxon>Rhabditida</taxon>
        <taxon>Rhabditina</taxon>
        <taxon>Rhabditomorpha</taxon>
        <taxon>Strongyloidea</taxon>
        <taxon>Metastrongylidae</taxon>
        <taxon>Dictyocaulus</taxon>
    </lineage>
</organism>
<name>A0A0D8XYW3_DICVI</name>
<feature type="transmembrane region" description="Helical" evidence="5">
    <location>
        <begin position="12"/>
        <end position="35"/>
    </location>
</feature>
<evidence type="ECO:0000313" key="6">
    <source>
        <dbReference type="EMBL" id="KJH48949.1"/>
    </source>
</evidence>
<dbReference type="Proteomes" id="UP000053766">
    <property type="component" value="Unassembled WGS sequence"/>
</dbReference>
<dbReference type="SMART" id="SM01381">
    <property type="entry name" value="7TM_GPCR_Srsx"/>
    <property type="match status" value="1"/>
</dbReference>
<protein>
    <recommendedName>
        <fullName evidence="8">G-protein coupled receptors family 1 profile domain-containing protein</fullName>
    </recommendedName>
</protein>
<evidence type="ECO:0000313" key="7">
    <source>
        <dbReference type="Proteomes" id="UP000053766"/>
    </source>
</evidence>
<evidence type="ECO:0000256" key="2">
    <source>
        <dbReference type="ARBA" id="ARBA00022692"/>
    </source>
</evidence>
<keyword evidence="2 5" id="KW-0812">Transmembrane</keyword>
<evidence type="ECO:0008006" key="8">
    <source>
        <dbReference type="Google" id="ProtNLM"/>
    </source>
</evidence>
<dbReference type="GO" id="GO:0016020">
    <property type="term" value="C:membrane"/>
    <property type="evidence" value="ECO:0007669"/>
    <property type="project" value="UniProtKB-SubCell"/>
</dbReference>
<evidence type="ECO:0000256" key="4">
    <source>
        <dbReference type="ARBA" id="ARBA00023136"/>
    </source>
</evidence>